<name>A0A251XP58_CLAMM</name>
<dbReference type="CDD" id="cd02972">
    <property type="entry name" value="DsbA_family"/>
    <property type="match status" value="1"/>
</dbReference>
<proteinExistence type="predicted"/>
<organism evidence="2 3">
    <name type="scientific">Clavibacter michiganensis subsp. michiganensis</name>
    <dbReference type="NCBI Taxonomy" id="33013"/>
    <lineage>
        <taxon>Bacteria</taxon>
        <taxon>Bacillati</taxon>
        <taxon>Actinomycetota</taxon>
        <taxon>Actinomycetes</taxon>
        <taxon>Micrococcales</taxon>
        <taxon>Microbacteriaceae</taxon>
        <taxon>Clavibacter</taxon>
    </lineage>
</organism>
<dbReference type="SUPFAM" id="SSF52833">
    <property type="entry name" value="Thioredoxin-like"/>
    <property type="match status" value="1"/>
</dbReference>
<protein>
    <submittedName>
        <fullName evidence="2">Serine/threonine-protein kinase PknE</fullName>
    </submittedName>
</protein>
<accession>A0A251XP58</accession>
<comment type="caution">
    <text evidence="2">The sequence shown here is derived from an EMBL/GenBank/DDBJ whole genome shotgun (WGS) entry which is preliminary data.</text>
</comment>
<feature type="domain" description="Thioredoxin-like fold" evidence="1">
    <location>
        <begin position="7"/>
        <end position="164"/>
    </location>
</feature>
<dbReference type="Gene3D" id="3.40.30.10">
    <property type="entry name" value="Glutaredoxin"/>
    <property type="match status" value="1"/>
</dbReference>
<evidence type="ECO:0000313" key="2">
    <source>
        <dbReference type="EMBL" id="OUE04989.1"/>
    </source>
</evidence>
<evidence type="ECO:0000259" key="1">
    <source>
        <dbReference type="Pfam" id="PF13462"/>
    </source>
</evidence>
<keyword evidence="2" id="KW-0418">Kinase</keyword>
<reference evidence="2 3" key="1">
    <citation type="submission" date="2016-08" db="EMBL/GenBank/DDBJ databases">
        <title>Genome sequence of Clavibacter michiganensis subsp. michiganensis strain CASJ007.</title>
        <authorList>
            <person name="Thapa S.P."/>
            <person name="Coaker G."/>
        </authorList>
    </citation>
    <scope>NUCLEOTIDE SEQUENCE [LARGE SCALE GENOMIC DNA]</scope>
    <source>
        <strain evidence="2">CASJ007</strain>
    </source>
</reference>
<dbReference type="Pfam" id="PF13462">
    <property type="entry name" value="Thioredoxin_4"/>
    <property type="match status" value="1"/>
</dbReference>
<dbReference type="InterPro" id="IPR036249">
    <property type="entry name" value="Thioredoxin-like_sf"/>
</dbReference>
<gene>
    <name evidence="2" type="primary">pknE_1</name>
    <name evidence="2" type="ORF">CMMCAS07_08565</name>
</gene>
<dbReference type="RefSeq" id="WP_160443358.1">
    <property type="nucleotide sequence ID" value="NZ_JAATPM010000008.1"/>
</dbReference>
<sequence length="179" mass="19034">MQIGDGDKVVDIYLDAMCPHCREFEETSLSALLSDAAAGRAEIRVHPVAILDRLSSGSRYSTRAAADVVDVAVHHPDSVGSFLETLFAHQPEEGGSGLTDAQLGDLVRDATGEAASERGERAAYRMWVESRTAMATTGPLAETEDIPRLQGVPTVLVDGELYEGAGADGPAFSDFYSAY</sequence>
<evidence type="ECO:0000313" key="3">
    <source>
        <dbReference type="Proteomes" id="UP000195062"/>
    </source>
</evidence>
<dbReference type="Proteomes" id="UP000195062">
    <property type="component" value="Unassembled WGS sequence"/>
</dbReference>
<dbReference type="InterPro" id="IPR012336">
    <property type="entry name" value="Thioredoxin-like_fold"/>
</dbReference>
<keyword evidence="2" id="KW-0808">Transferase</keyword>
<dbReference type="AlphaFoldDB" id="A0A251XP58"/>
<dbReference type="EMBL" id="MDHH01000001">
    <property type="protein sequence ID" value="OUE04989.1"/>
    <property type="molecule type" value="Genomic_DNA"/>
</dbReference>
<keyword evidence="3" id="KW-1185">Reference proteome</keyword>
<dbReference type="GO" id="GO:0016301">
    <property type="term" value="F:kinase activity"/>
    <property type="evidence" value="ECO:0007669"/>
    <property type="project" value="UniProtKB-KW"/>
</dbReference>